<evidence type="ECO:0000313" key="2">
    <source>
        <dbReference type="EMBL" id="KAG0727197.1"/>
    </source>
</evidence>
<dbReference type="EMBL" id="JACEEZ010003627">
    <property type="protein sequence ID" value="KAG0727197.1"/>
    <property type="molecule type" value="Genomic_DNA"/>
</dbReference>
<evidence type="ECO:0000313" key="3">
    <source>
        <dbReference type="Proteomes" id="UP000770661"/>
    </source>
</evidence>
<proteinExistence type="predicted"/>
<name>A0A8J4YH50_CHIOP</name>
<keyword evidence="3" id="KW-1185">Reference proteome</keyword>
<dbReference type="Proteomes" id="UP000770661">
    <property type="component" value="Unassembled WGS sequence"/>
</dbReference>
<dbReference type="AlphaFoldDB" id="A0A8J4YH50"/>
<protein>
    <submittedName>
        <fullName evidence="2">Uncharacterized protein</fullName>
    </submittedName>
</protein>
<evidence type="ECO:0000256" key="1">
    <source>
        <dbReference type="SAM" id="MobiDB-lite"/>
    </source>
</evidence>
<feature type="region of interest" description="Disordered" evidence="1">
    <location>
        <begin position="87"/>
        <end position="133"/>
    </location>
</feature>
<accession>A0A8J4YH50</accession>
<sequence>MAILSRSLRIINPYFISSGKGPVRTHGSTATYIQDFMPEFAYIQGKANVAADALSRNCALTCPVTTQTSTFDTLSHDDLYTAQCNDPTGQRSSILESDDDPQHSSSSFSFPLPPSGKSCSTKQPPLTGKHEPSRLISPNFSFLQLMPSLSLNSFMTLPRLHILAREVTFTS</sequence>
<reference evidence="2" key="1">
    <citation type="submission" date="2020-07" db="EMBL/GenBank/DDBJ databases">
        <title>The High-quality genome of the commercially important snow crab, Chionoecetes opilio.</title>
        <authorList>
            <person name="Jeong J.-H."/>
            <person name="Ryu S."/>
        </authorList>
    </citation>
    <scope>NUCLEOTIDE SEQUENCE</scope>
    <source>
        <strain evidence="2">MADBK_172401_WGS</strain>
        <tissue evidence="2">Digestive gland</tissue>
    </source>
</reference>
<gene>
    <name evidence="2" type="ORF">GWK47_035137</name>
</gene>
<organism evidence="2 3">
    <name type="scientific">Chionoecetes opilio</name>
    <name type="common">Atlantic snow crab</name>
    <name type="synonym">Cancer opilio</name>
    <dbReference type="NCBI Taxonomy" id="41210"/>
    <lineage>
        <taxon>Eukaryota</taxon>
        <taxon>Metazoa</taxon>
        <taxon>Ecdysozoa</taxon>
        <taxon>Arthropoda</taxon>
        <taxon>Crustacea</taxon>
        <taxon>Multicrustacea</taxon>
        <taxon>Malacostraca</taxon>
        <taxon>Eumalacostraca</taxon>
        <taxon>Eucarida</taxon>
        <taxon>Decapoda</taxon>
        <taxon>Pleocyemata</taxon>
        <taxon>Brachyura</taxon>
        <taxon>Eubrachyura</taxon>
        <taxon>Majoidea</taxon>
        <taxon>Majidae</taxon>
        <taxon>Chionoecetes</taxon>
    </lineage>
</organism>
<comment type="caution">
    <text evidence="2">The sequence shown here is derived from an EMBL/GenBank/DDBJ whole genome shotgun (WGS) entry which is preliminary data.</text>
</comment>